<evidence type="ECO:0000256" key="1">
    <source>
        <dbReference type="SAM" id="MobiDB-lite"/>
    </source>
</evidence>
<accession>V9XPJ4</accession>
<proteinExistence type="predicted"/>
<dbReference type="KEGG" id="rpy:Y013_25705"/>
<dbReference type="PATRIC" id="fig|1435356.3.peg.5179"/>
<protein>
    <submittedName>
        <fullName evidence="2">Uncharacterized protein</fullName>
    </submittedName>
</protein>
<keyword evidence="2" id="KW-0614">Plasmid</keyword>
<evidence type="ECO:0000313" key="2">
    <source>
        <dbReference type="EMBL" id="AHD24293.1"/>
    </source>
</evidence>
<feature type="region of interest" description="Disordered" evidence="1">
    <location>
        <begin position="22"/>
        <end position="58"/>
    </location>
</feature>
<name>V9XPJ4_9NOCA</name>
<dbReference type="HOGENOM" id="CLU_2976378_0_0_11"/>
<dbReference type="Proteomes" id="UP000018781">
    <property type="component" value="Plasmid unnamed"/>
</dbReference>
<sequence>MSYVAVKSLPPFDKLADLSREHLTATDPVPEPGPEPMVEAPGMSAGTRMTGGPAKPPI</sequence>
<evidence type="ECO:0000313" key="3">
    <source>
        <dbReference type="Proteomes" id="UP000018781"/>
    </source>
</evidence>
<dbReference type="EMBL" id="CP006997">
    <property type="protein sequence ID" value="AHD24293.1"/>
    <property type="molecule type" value="Genomic_DNA"/>
</dbReference>
<gene>
    <name evidence="2" type="ORF">Y013_25705</name>
</gene>
<geneLocation type="plasmid" evidence="3">
    <name>1</name>
</geneLocation>
<dbReference type="AlphaFoldDB" id="V9XPJ4"/>
<reference evidence="2 3" key="1">
    <citation type="journal article" date="2014" name="Genome Announc.">
        <title>Complete Genome of Rhodococcus pyridinivorans SB3094, a Methyl-Ethyl-Ketone-Degrading Bacterium Used for Bioaugmentation.</title>
        <authorList>
            <person name="Dueholm M.S."/>
            <person name="Albertsen M."/>
            <person name="D'Imperio S."/>
            <person name="Tale V.P."/>
            <person name="Lewis D."/>
            <person name="Nielsen P.H."/>
            <person name="Nielsen J.L."/>
        </authorList>
    </citation>
    <scope>NUCLEOTIDE SEQUENCE [LARGE SCALE GENOMIC DNA]</scope>
    <source>
        <strain evidence="3">SB3094</strain>
        <plasmid evidence="3">1</plasmid>
    </source>
</reference>
<organism evidence="2 3">
    <name type="scientific">Rhodococcus pyridinivorans SB3094</name>
    <dbReference type="NCBI Taxonomy" id="1435356"/>
    <lineage>
        <taxon>Bacteria</taxon>
        <taxon>Bacillati</taxon>
        <taxon>Actinomycetota</taxon>
        <taxon>Actinomycetes</taxon>
        <taxon>Mycobacteriales</taxon>
        <taxon>Nocardiaceae</taxon>
        <taxon>Rhodococcus</taxon>
    </lineage>
</organism>